<protein>
    <recommendedName>
        <fullName evidence="3">Helicase ATP-binding domain-containing protein</fullName>
    </recommendedName>
</protein>
<dbReference type="Pfam" id="PF00176">
    <property type="entry name" value="SNF2-rel_dom"/>
    <property type="match status" value="1"/>
</dbReference>
<dbReference type="PROSITE" id="PS51192">
    <property type="entry name" value="HELICASE_ATP_BIND_1"/>
    <property type="match status" value="1"/>
</dbReference>
<dbReference type="EMBL" id="JASPKZ010008554">
    <property type="protein sequence ID" value="KAJ9579270.1"/>
    <property type="molecule type" value="Genomic_DNA"/>
</dbReference>
<dbReference type="Proteomes" id="UP001233999">
    <property type="component" value="Unassembled WGS sequence"/>
</dbReference>
<dbReference type="AlphaFoldDB" id="A0AAD7ZFA6"/>
<dbReference type="GO" id="GO:0031508">
    <property type="term" value="P:pericentric heterochromatin formation"/>
    <property type="evidence" value="ECO:0007669"/>
    <property type="project" value="TreeGrafter"/>
</dbReference>
<feature type="non-terminal residue" evidence="4">
    <location>
        <position position="312"/>
    </location>
</feature>
<dbReference type="InterPro" id="IPR014001">
    <property type="entry name" value="Helicase_ATP-bd"/>
</dbReference>
<reference evidence="4" key="2">
    <citation type="submission" date="2023-05" db="EMBL/GenBank/DDBJ databases">
        <authorList>
            <person name="Fouks B."/>
        </authorList>
    </citation>
    <scope>NUCLEOTIDE SEQUENCE</scope>
    <source>
        <strain evidence="4">Stay&amp;Tobe</strain>
        <tissue evidence="4">Testes</tissue>
    </source>
</reference>
<dbReference type="Gene3D" id="3.40.50.10810">
    <property type="entry name" value="Tandem AAA-ATPase domain"/>
    <property type="match status" value="1"/>
</dbReference>
<accession>A0AAD7ZFA6</accession>
<proteinExistence type="predicted"/>
<dbReference type="PANTHER" id="PTHR47161:SF1">
    <property type="entry name" value="LYMPHOID-SPECIFIC HELICASE"/>
    <property type="match status" value="1"/>
</dbReference>
<evidence type="ECO:0000313" key="5">
    <source>
        <dbReference type="Proteomes" id="UP001233999"/>
    </source>
</evidence>
<reference evidence="4" key="1">
    <citation type="journal article" date="2023" name="IScience">
        <title>Live-bearing cockroach genome reveals convergent evolutionary mechanisms linked to viviparity in insects and beyond.</title>
        <authorList>
            <person name="Fouks B."/>
            <person name="Harrison M.C."/>
            <person name="Mikhailova A.A."/>
            <person name="Marchal E."/>
            <person name="English S."/>
            <person name="Carruthers M."/>
            <person name="Jennings E.C."/>
            <person name="Chiamaka E.L."/>
            <person name="Frigard R.A."/>
            <person name="Pippel M."/>
            <person name="Attardo G.M."/>
            <person name="Benoit J.B."/>
            <person name="Bornberg-Bauer E."/>
            <person name="Tobe S.S."/>
        </authorList>
    </citation>
    <scope>NUCLEOTIDE SEQUENCE</scope>
    <source>
        <strain evidence="4">Stay&amp;Tobe</strain>
    </source>
</reference>
<gene>
    <name evidence="4" type="ORF">L9F63_024624</name>
</gene>
<dbReference type="GO" id="GO:0005634">
    <property type="term" value="C:nucleus"/>
    <property type="evidence" value="ECO:0007669"/>
    <property type="project" value="TreeGrafter"/>
</dbReference>
<keyword evidence="1" id="KW-0175">Coiled coil</keyword>
<feature type="coiled-coil region" evidence="1">
    <location>
        <begin position="31"/>
        <end position="70"/>
    </location>
</feature>
<dbReference type="InterPro" id="IPR000330">
    <property type="entry name" value="SNF2_N"/>
</dbReference>
<name>A0AAD7ZFA6_DIPPU</name>
<comment type="caution">
    <text evidence="4">The sequence shown here is derived from an EMBL/GenBank/DDBJ whole genome shotgun (WGS) entry which is preliminary data.</text>
</comment>
<keyword evidence="5" id="KW-1185">Reference proteome</keyword>
<feature type="region of interest" description="Disordered" evidence="2">
    <location>
        <begin position="194"/>
        <end position="216"/>
    </location>
</feature>
<dbReference type="GO" id="GO:0003682">
    <property type="term" value="F:chromatin binding"/>
    <property type="evidence" value="ECO:0007669"/>
    <property type="project" value="TreeGrafter"/>
</dbReference>
<dbReference type="GO" id="GO:0005524">
    <property type="term" value="F:ATP binding"/>
    <property type="evidence" value="ECO:0007669"/>
    <property type="project" value="InterPro"/>
</dbReference>
<dbReference type="GO" id="GO:0005721">
    <property type="term" value="C:pericentric heterochromatin"/>
    <property type="evidence" value="ECO:0007669"/>
    <property type="project" value="TreeGrafter"/>
</dbReference>
<feature type="region of interest" description="Disordered" evidence="2">
    <location>
        <begin position="130"/>
        <end position="164"/>
    </location>
</feature>
<evidence type="ECO:0000313" key="4">
    <source>
        <dbReference type="EMBL" id="KAJ9579270.1"/>
    </source>
</evidence>
<sequence length="312" mass="35810">TYRLCYFNHSDLGGPVLKLEDCKESTMNGIITNEMDEIENMLERQTSAEAEQLKQQMDDEDKDVSKEQRYKMLMHLLTRSKFYTEFMLKKLAETPKNSPQPRFSRFKDIALINYTMTEAKKMKYINTRSLRKRKENNSPEFSKGVPPLRRVASKSKESENPSKNKWKRDFNITELIDKETITGIEKKRKLLNGAAVSEGTNGGENSSQPEETEEMRETPFGFMVSVRQPMLFEGGILKPYQLDGLDWLRVLYLNGVNGILADEMGLGKTPQTIALLCHLIEKNVPGPFLVVAPLSTLPNWILEFERFAPKVS</sequence>
<feature type="compositionally biased region" description="Basic and acidic residues" evidence="2">
    <location>
        <begin position="154"/>
        <end position="164"/>
    </location>
</feature>
<feature type="non-terminal residue" evidence="4">
    <location>
        <position position="1"/>
    </location>
</feature>
<dbReference type="InterPro" id="IPR027417">
    <property type="entry name" value="P-loop_NTPase"/>
</dbReference>
<evidence type="ECO:0000259" key="3">
    <source>
        <dbReference type="PROSITE" id="PS51192"/>
    </source>
</evidence>
<dbReference type="PANTHER" id="PTHR47161">
    <property type="entry name" value="LYMPHOID-SPECIFIC HELICASE"/>
    <property type="match status" value="1"/>
</dbReference>
<dbReference type="GO" id="GO:0044027">
    <property type="term" value="P:negative regulation of gene expression via chromosomal CpG island methylation"/>
    <property type="evidence" value="ECO:0007669"/>
    <property type="project" value="TreeGrafter"/>
</dbReference>
<dbReference type="InterPro" id="IPR038718">
    <property type="entry name" value="SNF2-like_sf"/>
</dbReference>
<dbReference type="SUPFAM" id="SSF52540">
    <property type="entry name" value="P-loop containing nucleoside triphosphate hydrolases"/>
    <property type="match status" value="1"/>
</dbReference>
<evidence type="ECO:0000256" key="1">
    <source>
        <dbReference type="SAM" id="Coils"/>
    </source>
</evidence>
<organism evidence="4 5">
    <name type="scientific">Diploptera punctata</name>
    <name type="common">Pacific beetle cockroach</name>
    <dbReference type="NCBI Taxonomy" id="6984"/>
    <lineage>
        <taxon>Eukaryota</taxon>
        <taxon>Metazoa</taxon>
        <taxon>Ecdysozoa</taxon>
        <taxon>Arthropoda</taxon>
        <taxon>Hexapoda</taxon>
        <taxon>Insecta</taxon>
        <taxon>Pterygota</taxon>
        <taxon>Neoptera</taxon>
        <taxon>Polyneoptera</taxon>
        <taxon>Dictyoptera</taxon>
        <taxon>Blattodea</taxon>
        <taxon>Blaberoidea</taxon>
        <taxon>Blaberidae</taxon>
        <taxon>Diplopterinae</taxon>
        <taxon>Diploptera</taxon>
    </lineage>
</organism>
<feature type="domain" description="Helicase ATP-binding" evidence="3">
    <location>
        <begin position="249"/>
        <end position="312"/>
    </location>
</feature>
<dbReference type="GO" id="GO:0006346">
    <property type="term" value="P:DNA methylation-dependent constitutive heterochromatin formation"/>
    <property type="evidence" value="ECO:0007669"/>
    <property type="project" value="TreeGrafter"/>
</dbReference>
<evidence type="ECO:0000256" key="2">
    <source>
        <dbReference type="SAM" id="MobiDB-lite"/>
    </source>
</evidence>